<feature type="transmembrane region" description="Helical" evidence="2">
    <location>
        <begin position="12"/>
        <end position="32"/>
    </location>
</feature>
<name>A0ABQ0AMP0_9RHOB</name>
<feature type="region of interest" description="Disordered" evidence="1">
    <location>
        <begin position="51"/>
        <end position="70"/>
    </location>
</feature>
<evidence type="ECO:0000256" key="2">
    <source>
        <dbReference type="SAM" id="Phobius"/>
    </source>
</evidence>
<keyword evidence="2" id="KW-0812">Transmembrane</keyword>
<sequence>MAMAEKEPIAPNIHNAAGSILISAVIGAFLWVSRSASQDPVLSVASMGGETRECKRKPRHEGRGGSLVIG</sequence>
<dbReference type="EMBL" id="BAABWU010000009">
    <property type="protein sequence ID" value="GAA6197111.1"/>
    <property type="molecule type" value="Genomic_DNA"/>
</dbReference>
<comment type="caution">
    <text evidence="3">The sequence shown here is derived from an EMBL/GenBank/DDBJ whole genome shotgun (WGS) entry which is preliminary data.</text>
</comment>
<accession>A0ABQ0AMP0</accession>
<evidence type="ECO:0000256" key="1">
    <source>
        <dbReference type="SAM" id="MobiDB-lite"/>
    </source>
</evidence>
<reference evidence="3 4" key="1">
    <citation type="submission" date="2024-04" db="EMBL/GenBank/DDBJ databases">
        <title>Draft genome sequence of Pseudophaeobacter arcticus NBRC 116598.</title>
        <authorList>
            <person name="Miyakawa T."/>
            <person name="Kusuya Y."/>
            <person name="Miura T."/>
        </authorList>
    </citation>
    <scope>NUCLEOTIDE SEQUENCE [LARGE SCALE GENOMIC DNA]</scope>
    <source>
        <strain evidence="3 4">SU-CL00105</strain>
    </source>
</reference>
<evidence type="ECO:0000313" key="4">
    <source>
        <dbReference type="Proteomes" id="UP001441944"/>
    </source>
</evidence>
<proteinExistence type="predicted"/>
<protein>
    <submittedName>
        <fullName evidence="3">Uncharacterized protein</fullName>
    </submittedName>
</protein>
<keyword evidence="2" id="KW-0472">Membrane</keyword>
<dbReference type="Proteomes" id="UP001441944">
    <property type="component" value="Unassembled WGS sequence"/>
</dbReference>
<organism evidence="3 4">
    <name type="scientific">Pseudophaeobacter arcticus</name>
    <dbReference type="NCBI Taxonomy" id="385492"/>
    <lineage>
        <taxon>Bacteria</taxon>
        <taxon>Pseudomonadati</taxon>
        <taxon>Pseudomonadota</taxon>
        <taxon>Alphaproteobacteria</taxon>
        <taxon>Rhodobacterales</taxon>
        <taxon>Paracoccaceae</taxon>
        <taxon>Pseudophaeobacter</taxon>
    </lineage>
</organism>
<evidence type="ECO:0000313" key="3">
    <source>
        <dbReference type="EMBL" id="GAA6197111.1"/>
    </source>
</evidence>
<keyword evidence="4" id="KW-1185">Reference proteome</keyword>
<gene>
    <name evidence="3" type="ORF">NBRC116598_25550</name>
</gene>
<keyword evidence="2" id="KW-1133">Transmembrane helix</keyword>